<dbReference type="Proteomes" id="UP001205890">
    <property type="component" value="Unassembled WGS sequence"/>
</dbReference>
<accession>A0ABT1LCP2</accession>
<comment type="function">
    <text evidence="10">Catalyzes the phosphorylation of the position 2 hydroxy group of 4-diphosphocytidyl-2C-methyl-D-erythritol.</text>
</comment>
<evidence type="ECO:0000256" key="1">
    <source>
        <dbReference type="ARBA" id="ARBA00009684"/>
    </source>
</evidence>
<keyword evidence="4 10" id="KW-0808">Transferase</keyword>
<name>A0ABT1LCP2_9HYPH</name>
<proteinExistence type="inferred from homology"/>
<dbReference type="NCBIfam" id="NF011202">
    <property type="entry name" value="PRK14608.1"/>
    <property type="match status" value="1"/>
</dbReference>
<evidence type="ECO:0000256" key="9">
    <source>
        <dbReference type="ARBA" id="ARBA00032554"/>
    </source>
</evidence>
<feature type="active site" evidence="10">
    <location>
        <position position="146"/>
    </location>
</feature>
<dbReference type="EC" id="2.7.1.148" evidence="2 10"/>
<dbReference type="Gene3D" id="3.30.230.10">
    <property type="match status" value="1"/>
</dbReference>
<evidence type="ECO:0000256" key="10">
    <source>
        <dbReference type="HAMAP-Rule" id="MF_00061"/>
    </source>
</evidence>
<feature type="domain" description="GHMP kinase C-terminal" evidence="12">
    <location>
        <begin position="217"/>
        <end position="283"/>
    </location>
</feature>
<reference evidence="13 14" key="1">
    <citation type="submission" date="2022-07" db="EMBL/GenBank/DDBJ databases">
        <authorList>
            <person name="Li W.-J."/>
            <person name="Deng Q.-Q."/>
        </authorList>
    </citation>
    <scope>NUCLEOTIDE SEQUENCE [LARGE SCALE GENOMIC DNA]</scope>
    <source>
        <strain evidence="13 14">SYSU M60028</strain>
    </source>
</reference>
<dbReference type="Gene3D" id="3.30.70.890">
    <property type="entry name" value="GHMP kinase, C-terminal domain"/>
    <property type="match status" value="1"/>
</dbReference>
<dbReference type="SUPFAM" id="SSF54211">
    <property type="entry name" value="Ribosomal protein S5 domain 2-like"/>
    <property type="match status" value="1"/>
</dbReference>
<evidence type="ECO:0000256" key="6">
    <source>
        <dbReference type="ARBA" id="ARBA00022777"/>
    </source>
</evidence>
<dbReference type="InterPro" id="IPR006204">
    <property type="entry name" value="GHMP_kinase_N_dom"/>
</dbReference>
<keyword evidence="5 10" id="KW-0547">Nucleotide-binding</keyword>
<dbReference type="Pfam" id="PF00288">
    <property type="entry name" value="GHMP_kinases_N"/>
    <property type="match status" value="1"/>
</dbReference>
<dbReference type="InterPro" id="IPR014721">
    <property type="entry name" value="Ribsml_uS5_D2-typ_fold_subgr"/>
</dbReference>
<keyword evidence="8 10" id="KW-0414">Isoprene biosynthesis</keyword>
<dbReference type="HAMAP" id="MF_00061">
    <property type="entry name" value="IspE"/>
    <property type="match status" value="1"/>
</dbReference>
<comment type="pathway">
    <text evidence="10">Isoprenoid biosynthesis; isopentenyl diphosphate biosynthesis via DXP pathway; isopentenyl diphosphate from 1-deoxy-D-xylulose 5-phosphate: step 3/6.</text>
</comment>
<dbReference type="SUPFAM" id="SSF55060">
    <property type="entry name" value="GHMP Kinase, C-terminal domain"/>
    <property type="match status" value="1"/>
</dbReference>
<keyword evidence="14" id="KW-1185">Reference proteome</keyword>
<dbReference type="RefSeq" id="WP_254742419.1">
    <property type="nucleotide sequence ID" value="NZ_JANCLU010000010.1"/>
</dbReference>
<comment type="catalytic activity">
    <reaction evidence="10">
        <text>4-CDP-2-C-methyl-D-erythritol + ATP = 4-CDP-2-C-methyl-D-erythritol 2-phosphate + ADP + H(+)</text>
        <dbReference type="Rhea" id="RHEA:18437"/>
        <dbReference type="ChEBI" id="CHEBI:15378"/>
        <dbReference type="ChEBI" id="CHEBI:30616"/>
        <dbReference type="ChEBI" id="CHEBI:57823"/>
        <dbReference type="ChEBI" id="CHEBI:57919"/>
        <dbReference type="ChEBI" id="CHEBI:456216"/>
        <dbReference type="EC" id="2.7.1.148"/>
    </reaction>
</comment>
<protein>
    <recommendedName>
        <fullName evidence="3 10">4-diphosphocytidyl-2-C-methyl-D-erythritol kinase</fullName>
        <shortName evidence="10">CMK</shortName>
        <ecNumber evidence="2 10">2.7.1.148</ecNumber>
    </recommendedName>
    <alternativeName>
        <fullName evidence="9 10">4-(cytidine-5'-diphospho)-2-C-methyl-D-erythritol kinase</fullName>
    </alternativeName>
</protein>
<evidence type="ECO:0000259" key="11">
    <source>
        <dbReference type="Pfam" id="PF00288"/>
    </source>
</evidence>
<dbReference type="Pfam" id="PF08544">
    <property type="entry name" value="GHMP_kinases_C"/>
    <property type="match status" value="1"/>
</dbReference>
<feature type="domain" description="GHMP kinase N-terminal" evidence="11">
    <location>
        <begin position="76"/>
        <end position="150"/>
    </location>
</feature>
<comment type="caution">
    <text evidence="13">The sequence shown here is derived from an EMBL/GenBank/DDBJ whole genome shotgun (WGS) entry which is preliminary data.</text>
</comment>
<evidence type="ECO:0000256" key="5">
    <source>
        <dbReference type="ARBA" id="ARBA00022741"/>
    </source>
</evidence>
<feature type="binding site" evidence="10">
    <location>
        <begin position="104"/>
        <end position="114"/>
    </location>
    <ligand>
        <name>ATP</name>
        <dbReference type="ChEBI" id="CHEBI:30616"/>
    </ligand>
</feature>
<evidence type="ECO:0000259" key="12">
    <source>
        <dbReference type="Pfam" id="PF08544"/>
    </source>
</evidence>
<dbReference type="PIRSF" id="PIRSF010376">
    <property type="entry name" value="IspE"/>
    <property type="match status" value="1"/>
</dbReference>
<gene>
    <name evidence="10" type="primary">ispE</name>
    <name evidence="13" type="ORF">NK718_12135</name>
</gene>
<organism evidence="13 14">
    <name type="scientific">Alsobacter ponti</name>
    <dbReference type="NCBI Taxonomy" id="2962936"/>
    <lineage>
        <taxon>Bacteria</taxon>
        <taxon>Pseudomonadati</taxon>
        <taxon>Pseudomonadota</taxon>
        <taxon>Alphaproteobacteria</taxon>
        <taxon>Hyphomicrobiales</taxon>
        <taxon>Alsobacteraceae</taxon>
        <taxon>Alsobacter</taxon>
    </lineage>
</organism>
<keyword evidence="6 10" id="KW-0418">Kinase</keyword>
<comment type="similarity">
    <text evidence="1 10">Belongs to the GHMP kinase family. IspE subfamily.</text>
</comment>
<evidence type="ECO:0000313" key="13">
    <source>
        <dbReference type="EMBL" id="MCP8939269.1"/>
    </source>
</evidence>
<dbReference type="PANTHER" id="PTHR43527:SF2">
    <property type="entry name" value="4-DIPHOSPHOCYTIDYL-2-C-METHYL-D-ERYTHRITOL KINASE, CHLOROPLASTIC"/>
    <property type="match status" value="1"/>
</dbReference>
<evidence type="ECO:0000256" key="4">
    <source>
        <dbReference type="ARBA" id="ARBA00022679"/>
    </source>
</evidence>
<dbReference type="PANTHER" id="PTHR43527">
    <property type="entry name" value="4-DIPHOSPHOCYTIDYL-2-C-METHYL-D-ERYTHRITOL KINASE, CHLOROPLASTIC"/>
    <property type="match status" value="1"/>
</dbReference>
<dbReference type="InterPro" id="IPR013750">
    <property type="entry name" value="GHMP_kinase_C_dom"/>
</dbReference>
<dbReference type="GO" id="GO:0050515">
    <property type="term" value="F:4-(cytidine 5'-diphospho)-2-C-methyl-D-erythritol kinase activity"/>
    <property type="evidence" value="ECO:0007669"/>
    <property type="project" value="UniProtKB-EC"/>
</dbReference>
<sequence length="296" mass="30206">MAAEPAARAGLDPSRAPAKVNLTLRVLGRRADGYHDLDSLVAFAGAGDRLSFAPGPDWAIRVEGPSAADTGDPADNLVLKAARALEARCPGLPRGSFRLTKRLPVAAGLGGGSSDAAAALRLLAASAGLPAGHGAVVAAAVATGADVSVCLDPSARMMAGIGERVGEKLGLPPLFAVLANPGVAAPTPSVFRELGLRPGQRLREDPGAPPPRGRAALMDWLAARGNDLEAPALRVAPAVGETLAALRATQGCRLARMSGSGATCFGLYDDCHAAARAARTLRTRHPGWWIAPTLLR</sequence>
<evidence type="ECO:0000256" key="7">
    <source>
        <dbReference type="ARBA" id="ARBA00022840"/>
    </source>
</evidence>
<evidence type="ECO:0000256" key="3">
    <source>
        <dbReference type="ARBA" id="ARBA00017473"/>
    </source>
</evidence>
<feature type="active site" evidence="10">
    <location>
        <position position="19"/>
    </location>
</feature>
<dbReference type="InterPro" id="IPR020568">
    <property type="entry name" value="Ribosomal_Su5_D2-typ_SF"/>
</dbReference>
<dbReference type="EMBL" id="JANCLU010000010">
    <property type="protein sequence ID" value="MCP8939269.1"/>
    <property type="molecule type" value="Genomic_DNA"/>
</dbReference>
<dbReference type="InterPro" id="IPR036554">
    <property type="entry name" value="GHMP_kinase_C_sf"/>
</dbReference>
<evidence type="ECO:0000256" key="8">
    <source>
        <dbReference type="ARBA" id="ARBA00023229"/>
    </source>
</evidence>
<evidence type="ECO:0000256" key="2">
    <source>
        <dbReference type="ARBA" id="ARBA00012052"/>
    </source>
</evidence>
<dbReference type="InterPro" id="IPR004424">
    <property type="entry name" value="IspE"/>
</dbReference>
<keyword evidence="7 10" id="KW-0067">ATP-binding</keyword>
<evidence type="ECO:0000313" key="14">
    <source>
        <dbReference type="Proteomes" id="UP001205890"/>
    </source>
</evidence>